<dbReference type="InterPro" id="IPR047122">
    <property type="entry name" value="Trans-enoyl_RdTase-like"/>
</dbReference>
<sequence length="355" mass="37711">MVNKAVRVTKAQGAVVETQAAPFSDSDLAANEVLIKNVAVASNPKDWKLAALGMFEGIEGNDVAGHIEAVGSKVKDLQKGDKVIAFTYIAKADKYGAYQPFTVAPAWTTAKLADHVSFEDGVTLPLAITTAFVGLFDKLGLPEPSANGKPASGADEIQLLVWGASSSVGAFVVQLAKIAGFKLVAIAGAAKDEVQSLGIGGDKIVDYRADRAQVVANLNKAAGGVPFTHIYDAISTEETFETIVDLLSTSPNKGGKVTTLWKSPYNDGEASEKLEKEKAISFNWTACSSVHADKKEFGERWLRLVAEWLGQGKIQPNKAQIVEGGLDGIPAALRLLEENKISFRKLVARIADTKA</sequence>
<dbReference type="EMBL" id="SRRM01000002">
    <property type="protein sequence ID" value="TKY90141.1"/>
    <property type="molecule type" value="Genomic_DNA"/>
</dbReference>
<dbReference type="GeneID" id="40723034"/>
<dbReference type="SMART" id="SM00829">
    <property type="entry name" value="PKS_ER"/>
    <property type="match status" value="1"/>
</dbReference>
<dbReference type="SUPFAM" id="SSF51735">
    <property type="entry name" value="NAD(P)-binding Rossmann-fold domains"/>
    <property type="match status" value="1"/>
</dbReference>
<dbReference type="SUPFAM" id="SSF50129">
    <property type="entry name" value="GroES-like"/>
    <property type="match status" value="1"/>
</dbReference>
<evidence type="ECO:0000313" key="2">
    <source>
        <dbReference type="EMBL" id="TKY90141.1"/>
    </source>
</evidence>
<dbReference type="InterPro" id="IPR020843">
    <property type="entry name" value="ER"/>
</dbReference>
<name>A0A4U7KZ27_9BASI</name>
<dbReference type="Pfam" id="PF00107">
    <property type="entry name" value="ADH_zinc_N"/>
    <property type="match status" value="1"/>
</dbReference>
<dbReference type="PANTHER" id="PTHR45348:SF5">
    <property type="entry name" value="OXIDOREDUCTASE, PUTATIVE (AFU_ORTHOLOGUE AFUA_8G01420)-RELATED"/>
    <property type="match status" value="1"/>
</dbReference>
<gene>
    <name evidence="2" type="ORF">EX895_000139</name>
</gene>
<dbReference type="RefSeq" id="XP_029742126.1">
    <property type="nucleotide sequence ID" value="XM_029880740.1"/>
</dbReference>
<dbReference type="PANTHER" id="PTHR45348">
    <property type="entry name" value="HYPOTHETICAL OXIDOREDUCTASE (EUROFUNG)"/>
    <property type="match status" value="1"/>
</dbReference>
<evidence type="ECO:0000313" key="3">
    <source>
        <dbReference type="Proteomes" id="UP000306050"/>
    </source>
</evidence>
<dbReference type="InterPro" id="IPR013149">
    <property type="entry name" value="ADH-like_C"/>
</dbReference>
<dbReference type="AlphaFoldDB" id="A0A4U7KZ27"/>
<organism evidence="2 3">
    <name type="scientific">Sporisorium graminicola</name>
    <dbReference type="NCBI Taxonomy" id="280036"/>
    <lineage>
        <taxon>Eukaryota</taxon>
        <taxon>Fungi</taxon>
        <taxon>Dikarya</taxon>
        <taxon>Basidiomycota</taxon>
        <taxon>Ustilaginomycotina</taxon>
        <taxon>Ustilaginomycetes</taxon>
        <taxon>Ustilaginales</taxon>
        <taxon>Ustilaginaceae</taxon>
        <taxon>Sporisorium</taxon>
    </lineage>
</organism>
<dbReference type="Gene3D" id="3.90.180.10">
    <property type="entry name" value="Medium-chain alcohol dehydrogenases, catalytic domain"/>
    <property type="match status" value="1"/>
</dbReference>
<dbReference type="Pfam" id="PF08240">
    <property type="entry name" value="ADH_N"/>
    <property type="match status" value="1"/>
</dbReference>
<dbReference type="InterPro" id="IPR011032">
    <property type="entry name" value="GroES-like_sf"/>
</dbReference>
<dbReference type="InterPro" id="IPR013154">
    <property type="entry name" value="ADH-like_N"/>
</dbReference>
<dbReference type="CDD" id="cd08249">
    <property type="entry name" value="enoyl_reductase_like"/>
    <property type="match status" value="1"/>
</dbReference>
<comment type="caution">
    <text evidence="2">The sequence shown here is derived from an EMBL/GenBank/DDBJ whole genome shotgun (WGS) entry which is preliminary data.</text>
</comment>
<proteinExistence type="predicted"/>
<dbReference type="InterPro" id="IPR036291">
    <property type="entry name" value="NAD(P)-bd_dom_sf"/>
</dbReference>
<dbReference type="Gene3D" id="3.40.50.720">
    <property type="entry name" value="NAD(P)-binding Rossmann-like Domain"/>
    <property type="match status" value="1"/>
</dbReference>
<protein>
    <recommendedName>
        <fullName evidence="1">Enoyl reductase (ER) domain-containing protein</fullName>
    </recommendedName>
</protein>
<dbReference type="OrthoDB" id="3233595at2759"/>
<evidence type="ECO:0000259" key="1">
    <source>
        <dbReference type="SMART" id="SM00829"/>
    </source>
</evidence>
<dbReference type="GO" id="GO:0016651">
    <property type="term" value="F:oxidoreductase activity, acting on NAD(P)H"/>
    <property type="evidence" value="ECO:0007669"/>
    <property type="project" value="InterPro"/>
</dbReference>
<dbReference type="Proteomes" id="UP000306050">
    <property type="component" value="Chromosome SGRAM_1"/>
</dbReference>
<feature type="domain" description="Enoyl reductase (ER)" evidence="1">
    <location>
        <begin position="13"/>
        <end position="348"/>
    </location>
</feature>
<dbReference type="KEGG" id="sgra:EX895_000139"/>
<reference evidence="2 3" key="1">
    <citation type="submission" date="2019-05" db="EMBL/GenBank/DDBJ databases">
        <title>Sporisorium graminicola CBS 10092 draft sequencing and annotation.</title>
        <authorList>
            <person name="Solano-Gonzalez S."/>
            <person name="Caddick M.X."/>
            <person name="Darby A."/>
        </authorList>
    </citation>
    <scope>NUCLEOTIDE SEQUENCE [LARGE SCALE GENOMIC DNA]</scope>
    <source>
        <strain evidence="2 3">CBS 10092</strain>
    </source>
</reference>
<keyword evidence="3" id="KW-1185">Reference proteome</keyword>
<accession>A0A4U7KZ27</accession>